<feature type="region of interest" description="Disordered" evidence="1">
    <location>
        <begin position="162"/>
        <end position="181"/>
    </location>
</feature>
<evidence type="ECO:0000256" key="2">
    <source>
        <dbReference type="SAM" id="SignalP"/>
    </source>
</evidence>
<accession>A0A1Q3FSQ9</accession>
<dbReference type="AlphaFoldDB" id="A0A1Q3FSQ9"/>
<reference evidence="3" key="1">
    <citation type="submission" date="2017-01" db="EMBL/GenBank/DDBJ databases">
        <title>A deep insight into the sialotranscriptome of adult male and female Cluex tarsalis mosquitoes.</title>
        <authorList>
            <person name="Ribeiro J.M."/>
            <person name="Moreira F."/>
            <person name="Bernard K.A."/>
            <person name="Calvo E."/>
        </authorList>
    </citation>
    <scope>NUCLEOTIDE SEQUENCE</scope>
    <source>
        <strain evidence="3">Kern County</strain>
        <tissue evidence="3">Salivary glands</tissue>
    </source>
</reference>
<feature type="chain" id="PRO_5012817763" evidence="2">
    <location>
        <begin position="27"/>
        <end position="379"/>
    </location>
</feature>
<evidence type="ECO:0000256" key="1">
    <source>
        <dbReference type="SAM" id="MobiDB-lite"/>
    </source>
</evidence>
<organism evidence="3">
    <name type="scientific">Culex tarsalis</name>
    <name type="common">Encephalitis mosquito</name>
    <dbReference type="NCBI Taxonomy" id="7177"/>
    <lineage>
        <taxon>Eukaryota</taxon>
        <taxon>Metazoa</taxon>
        <taxon>Ecdysozoa</taxon>
        <taxon>Arthropoda</taxon>
        <taxon>Hexapoda</taxon>
        <taxon>Insecta</taxon>
        <taxon>Pterygota</taxon>
        <taxon>Neoptera</taxon>
        <taxon>Endopterygota</taxon>
        <taxon>Diptera</taxon>
        <taxon>Nematocera</taxon>
        <taxon>Culicoidea</taxon>
        <taxon>Culicidae</taxon>
        <taxon>Culicinae</taxon>
        <taxon>Culicini</taxon>
        <taxon>Culex</taxon>
        <taxon>Culex</taxon>
    </lineage>
</organism>
<dbReference type="EMBL" id="GFDL01004592">
    <property type="protein sequence ID" value="JAV30453.1"/>
    <property type="molecule type" value="Transcribed_RNA"/>
</dbReference>
<keyword evidence="2" id="KW-0732">Signal</keyword>
<feature type="compositionally biased region" description="Basic and acidic residues" evidence="1">
    <location>
        <begin position="322"/>
        <end position="336"/>
    </location>
</feature>
<name>A0A1Q3FSQ9_CULTA</name>
<proteinExistence type="predicted"/>
<evidence type="ECO:0000313" key="3">
    <source>
        <dbReference type="EMBL" id="JAV30453.1"/>
    </source>
</evidence>
<feature type="compositionally biased region" description="Low complexity" evidence="1">
    <location>
        <begin position="307"/>
        <end position="318"/>
    </location>
</feature>
<protein>
    <submittedName>
        <fullName evidence="3">Putative conserved secreted protein</fullName>
    </submittedName>
</protein>
<sequence>MKIKVTTTASWLLVLATTALLSPALGGLLRTPKVYNAVITTDENLTPSRAYPVVQPVVHETGLAYPFGAFGPFGLYNAFNAYPGFYQPQPVAAAGGAGNGATPAGLAQLQGRNAAFYAGREPAPQLQETPIETIPGAKPQHETNLPLREAPAPELIPIPNNSIAPKAPEGPRPNYEVNRPEASLDPKNQLQLNEFGLPPSLIPLYQPGGPNQQPSYNFAGNPNPQQQGYNFPSGYPYNFPVLYDSFGNYNPNQQYQSVLPPFGYYPQLAQPNPYFGQNFAPAGPVDNRNGREQDLQENAKENLQDGTPEAAPETASAESVDEPSKVEQPESDKPEVAEPAAPSVLPIPDSIKNNANKNKEIPDVPPPPIPSGAKEADQQ</sequence>
<feature type="signal peptide" evidence="2">
    <location>
        <begin position="1"/>
        <end position="26"/>
    </location>
</feature>
<feature type="region of interest" description="Disordered" evidence="1">
    <location>
        <begin position="301"/>
        <end position="379"/>
    </location>
</feature>